<dbReference type="InterPro" id="IPR035901">
    <property type="entry name" value="GIY-YIG_endonuc_sf"/>
</dbReference>
<dbReference type="InterPro" id="IPR000305">
    <property type="entry name" value="GIY-YIG_endonuc"/>
</dbReference>
<evidence type="ECO:0000313" key="4">
    <source>
        <dbReference type="Proteomes" id="UP001596060"/>
    </source>
</evidence>
<keyword evidence="4" id="KW-1185">Reference proteome</keyword>
<sequence length="119" mass="13244">MRETDGCWVYILRCADGAYYTGSTRKTVEVRLGEHQSAQNPEAFTATRLPVVLVFAEHFQAITDAIAMERRIKGWSRAKKEALIAQNFDQLVLLSKRGHRPAAPVLRDAADAAPQDEGC</sequence>
<gene>
    <name evidence="3" type="ORF">ACFPN9_01065</name>
</gene>
<organism evidence="3 4">
    <name type="scientific">Bosea massiliensis</name>
    <dbReference type="NCBI Taxonomy" id="151419"/>
    <lineage>
        <taxon>Bacteria</taxon>
        <taxon>Pseudomonadati</taxon>
        <taxon>Pseudomonadota</taxon>
        <taxon>Alphaproteobacteria</taxon>
        <taxon>Hyphomicrobiales</taxon>
        <taxon>Boseaceae</taxon>
        <taxon>Bosea</taxon>
    </lineage>
</organism>
<reference evidence="4" key="1">
    <citation type="journal article" date="2019" name="Int. J. Syst. Evol. Microbiol.">
        <title>The Global Catalogue of Microorganisms (GCM) 10K type strain sequencing project: providing services to taxonomists for standard genome sequencing and annotation.</title>
        <authorList>
            <consortium name="The Broad Institute Genomics Platform"/>
            <consortium name="The Broad Institute Genome Sequencing Center for Infectious Disease"/>
            <person name="Wu L."/>
            <person name="Ma J."/>
        </authorList>
    </citation>
    <scope>NUCLEOTIDE SEQUENCE [LARGE SCALE GENOMIC DNA]</scope>
    <source>
        <strain evidence="4">CCUG 43117</strain>
    </source>
</reference>
<evidence type="ECO:0000259" key="2">
    <source>
        <dbReference type="PROSITE" id="PS50164"/>
    </source>
</evidence>
<dbReference type="CDD" id="cd10456">
    <property type="entry name" value="GIY-YIG_UPF0213"/>
    <property type="match status" value="1"/>
</dbReference>
<protein>
    <submittedName>
        <fullName evidence="3">GIY-YIG nuclease family protein</fullName>
    </submittedName>
</protein>
<dbReference type="Pfam" id="PF01541">
    <property type="entry name" value="GIY-YIG"/>
    <property type="match status" value="1"/>
</dbReference>
<dbReference type="Proteomes" id="UP001596060">
    <property type="component" value="Unassembled WGS sequence"/>
</dbReference>
<dbReference type="PROSITE" id="PS50164">
    <property type="entry name" value="GIY_YIG"/>
    <property type="match status" value="1"/>
</dbReference>
<evidence type="ECO:0000313" key="3">
    <source>
        <dbReference type="EMBL" id="MFC5503841.1"/>
    </source>
</evidence>
<dbReference type="InterPro" id="IPR050190">
    <property type="entry name" value="UPF0213_domain"/>
</dbReference>
<dbReference type="SUPFAM" id="SSF82771">
    <property type="entry name" value="GIY-YIG endonuclease"/>
    <property type="match status" value="1"/>
</dbReference>
<feature type="domain" description="GIY-YIG" evidence="2">
    <location>
        <begin position="5"/>
        <end position="82"/>
    </location>
</feature>
<dbReference type="RefSeq" id="WP_066724798.1">
    <property type="nucleotide sequence ID" value="NZ_JBHSLU010000004.1"/>
</dbReference>
<dbReference type="PANTHER" id="PTHR34477:SF1">
    <property type="entry name" value="UPF0213 PROTEIN YHBQ"/>
    <property type="match status" value="1"/>
</dbReference>
<comment type="caution">
    <text evidence="3">The sequence shown here is derived from an EMBL/GenBank/DDBJ whole genome shotgun (WGS) entry which is preliminary data.</text>
</comment>
<dbReference type="Gene3D" id="3.40.1440.10">
    <property type="entry name" value="GIY-YIG endonuclease"/>
    <property type="match status" value="1"/>
</dbReference>
<name>A0ABW0NTR6_9HYPH</name>
<dbReference type="EMBL" id="JBHSLU010000004">
    <property type="protein sequence ID" value="MFC5503841.1"/>
    <property type="molecule type" value="Genomic_DNA"/>
</dbReference>
<evidence type="ECO:0000256" key="1">
    <source>
        <dbReference type="ARBA" id="ARBA00007435"/>
    </source>
</evidence>
<proteinExistence type="inferred from homology"/>
<dbReference type="PANTHER" id="PTHR34477">
    <property type="entry name" value="UPF0213 PROTEIN YHBQ"/>
    <property type="match status" value="1"/>
</dbReference>
<accession>A0ABW0NTR6</accession>
<comment type="similarity">
    <text evidence="1">Belongs to the UPF0213 family.</text>
</comment>